<dbReference type="Gene3D" id="3.40.50.720">
    <property type="entry name" value="NAD(P)-binding Rossmann-like Domain"/>
    <property type="match status" value="1"/>
</dbReference>
<accession>A0A5M3XGE0</accession>
<gene>
    <name evidence="4" type="ORF">Aple_000730</name>
</gene>
<dbReference type="PRINTS" id="PR00080">
    <property type="entry name" value="SDRFAMILY"/>
</dbReference>
<dbReference type="FunFam" id="3.40.50.720:FF:000084">
    <property type="entry name" value="Short-chain dehydrogenase reductase"/>
    <property type="match status" value="1"/>
</dbReference>
<reference evidence="4 5" key="1">
    <citation type="submission" date="2019-10" db="EMBL/GenBank/DDBJ databases">
        <title>Whole genome shotgun sequence of Acrocarpospora pleiomorpha NBRC 16267.</title>
        <authorList>
            <person name="Ichikawa N."/>
            <person name="Kimura A."/>
            <person name="Kitahashi Y."/>
            <person name="Komaki H."/>
            <person name="Oguchi A."/>
        </authorList>
    </citation>
    <scope>NUCLEOTIDE SEQUENCE [LARGE SCALE GENOMIC DNA]</scope>
    <source>
        <strain evidence="4 5">NBRC 16267</strain>
    </source>
</reference>
<dbReference type="PANTHER" id="PTHR42879">
    <property type="entry name" value="3-OXOACYL-(ACYL-CARRIER-PROTEIN) REDUCTASE"/>
    <property type="match status" value="1"/>
</dbReference>
<evidence type="ECO:0000313" key="5">
    <source>
        <dbReference type="Proteomes" id="UP000377595"/>
    </source>
</evidence>
<dbReference type="SUPFAM" id="SSF51735">
    <property type="entry name" value="NAD(P)-binding Rossmann-fold domains"/>
    <property type="match status" value="1"/>
</dbReference>
<keyword evidence="2" id="KW-0560">Oxidoreductase</keyword>
<dbReference type="InterPro" id="IPR050259">
    <property type="entry name" value="SDR"/>
</dbReference>
<dbReference type="PANTHER" id="PTHR42879:SF2">
    <property type="entry name" value="3-OXOACYL-[ACYL-CARRIER-PROTEIN] REDUCTASE FABG"/>
    <property type="match status" value="1"/>
</dbReference>
<dbReference type="EMBL" id="BLAF01000004">
    <property type="protein sequence ID" value="GES17178.1"/>
    <property type="molecule type" value="Genomic_DNA"/>
</dbReference>
<name>A0A5M3XGE0_9ACTN</name>
<evidence type="ECO:0000256" key="1">
    <source>
        <dbReference type="ARBA" id="ARBA00006484"/>
    </source>
</evidence>
<evidence type="ECO:0000256" key="2">
    <source>
        <dbReference type="ARBA" id="ARBA00023002"/>
    </source>
</evidence>
<organism evidence="4 5">
    <name type="scientific">Acrocarpospora pleiomorpha</name>
    <dbReference type="NCBI Taxonomy" id="90975"/>
    <lineage>
        <taxon>Bacteria</taxon>
        <taxon>Bacillati</taxon>
        <taxon>Actinomycetota</taxon>
        <taxon>Actinomycetes</taxon>
        <taxon>Streptosporangiales</taxon>
        <taxon>Streptosporangiaceae</taxon>
        <taxon>Acrocarpospora</taxon>
    </lineage>
</organism>
<comment type="caution">
    <text evidence="4">The sequence shown here is derived from an EMBL/GenBank/DDBJ whole genome shotgun (WGS) entry which is preliminary data.</text>
</comment>
<dbReference type="InterPro" id="IPR036291">
    <property type="entry name" value="NAD(P)-bd_dom_sf"/>
</dbReference>
<dbReference type="AlphaFoldDB" id="A0A5M3XGE0"/>
<dbReference type="InterPro" id="IPR002347">
    <property type="entry name" value="SDR_fam"/>
</dbReference>
<evidence type="ECO:0000256" key="3">
    <source>
        <dbReference type="RuleBase" id="RU000363"/>
    </source>
</evidence>
<dbReference type="GO" id="GO:0032787">
    <property type="term" value="P:monocarboxylic acid metabolic process"/>
    <property type="evidence" value="ECO:0007669"/>
    <property type="project" value="UniProtKB-ARBA"/>
</dbReference>
<dbReference type="InterPro" id="IPR020904">
    <property type="entry name" value="Sc_DH/Rdtase_CS"/>
</dbReference>
<dbReference type="GO" id="GO:0016491">
    <property type="term" value="F:oxidoreductase activity"/>
    <property type="evidence" value="ECO:0007669"/>
    <property type="project" value="UniProtKB-KW"/>
</dbReference>
<dbReference type="PROSITE" id="PS00061">
    <property type="entry name" value="ADH_SHORT"/>
    <property type="match status" value="1"/>
</dbReference>
<dbReference type="Proteomes" id="UP000377595">
    <property type="component" value="Unassembled WGS sequence"/>
</dbReference>
<proteinExistence type="inferred from homology"/>
<comment type="similarity">
    <text evidence="1 3">Belongs to the short-chain dehydrogenases/reductases (SDR) family.</text>
</comment>
<evidence type="ECO:0000313" key="4">
    <source>
        <dbReference type="EMBL" id="GES17178.1"/>
    </source>
</evidence>
<dbReference type="Pfam" id="PF00106">
    <property type="entry name" value="adh_short"/>
    <property type="match status" value="1"/>
</dbReference>
<dbReference type="PRINTS" id="PR00081">
    <property type="entry name" value="GDHRDH"/>
</dbReference>
<keyword evidence="5" id="KW-1185">Reference proteome</keyword>
<sequence>MRDFTHMTGIIMGKLDGKSALVTGSGRGIGRSIALKLASEGAKVVVNDLDAGPAADVVSEINNAGGQAVMCAGNVTETGFAQRFVDTAVESFGGIDIIVNNAGYTWDNVIQKITDEQWYAIVDLHLKAPFDILRAAQPIISAAAKQERANGQVTHRKVVNISSIAGLYGNAGQANYSAAKAGILGLTRTLAKEWGRYNVNVNAVAFGFIRTRLTEASADGSSTIDVQGREIKVGVSPAVLEMTKTMIPLGRPGSVDEAAGSVAMLTYPESDYVSGQMLVCGGGFEA</sequence>
<protein>
    <submittedName>
        <fullName evidence="4">Beta-ketoacyl-ACP reductase</fullName>
    </submittedName>
</protein>